<evidence type="ECO:0000313" key="1">
    <source>
        <dbReference type="EMBL" id="MED6181772.1"/>
    </source>
</evidence>
<protein>
    <submittedName>
        <fullName evidence="1">Uncharacterized protein</fullName>
    </submittedName>
</protein>
<organism evidence="1 2">
    <name type="scientific">Stylosanthes scabra</name>
    <dbReference type="NCBI Taxonomy" id="79078"/>
    <lineage>
        <taxon>Eukaryota</taxon>
        <taxon>Viridiplantae</taxon>
        <taxon>Streptophyta</taxon>
        <taxon>Embryophyta</taxon>
        <taxon>Tracheophyta</taxon>
        <taxon>Spermatophyta</taxon>
        <taxon>Magnoliopsida</taxon>
        <taxon>eudicotyledons</taxon>
        <taxon>Gunneridae</taxon>
        <taxon>Pentapetalae</taxon>
        <taxon>rosids</taxon>
        <taxon>fabids</taxon>
        <taxon>Fabales</taxon>
        <taxon>Fabaceae</taxon>
        <taxon>Papilionoideae</taxon>
        <taxon>50 kb inversion clade</taxon>
        <taxon>dalbergioids sensu lato</taxon>
        <taxon>Dalbergieae</taxon>
        <taxon>Pterocarpus clade</taxon>
        <taxon>Stylosanthes</taxon>
    </lineage>
</organism>
<evidence type="ECO:0000313" key="2">
    <source>
        <dbReference type="Proteomes" id="UP001341840"/>
    </source>
</evidence>
<keyword evidence="2" id="KW-1185">Reference proteome</keyword>
<name>A0ABU6W7P1_9FABA</name>
<proteinExistence type="predicted"/>
<dbReference type="EMBL" id="JASCZI010181319">
    <property type="protein sequence ID" value="MED6181772.1"/>
    <property type="molecule type" value="Genomic_DNA"/>
</dbReference>
<accession>A0ABU6W7P1</accession>
<gene>
    <name evidence="1" type="ORF">PIB30_022527</name>
</gene>
<sequence length="88" mass="9546">MLSLRQQWTIRSSKCLWDLCFHVGQGLTSRLTVEAGGPPANVPATNLVLVLDRSGLAMITDRMQVEISGLVCLARDMEGLALAYLASD</sequence>
<comment type="caution">
    <text evidence="1">The sequence shown here is derived from an EMBL/GenBank/DDBJ whole genome shotgun (WGS) entry which is preliminary data.</text>
</comment>
<dbReference type="Proteomes" id="UP001341840">
    <property type="component" value="Unassembled WGS sequence"/>
</dbReference>
<reference evidence="1 2" key="1">
    <citation type="journal article" date="2023" name="Plants (Basel)">
        <title>Bridging the Gap: Combining Genomics and Transcriptomics Approaches to Understand Stylosanthes scabra, an Orphan Legume from the Brazilian Caatinga.</title>
        <authorList>
            <person name="Ferreira-Neto J.R.C."/>
            <person name="da Silva M.D."/>
            <person name="Binneck E."/>
            <person name="de Melo N.F."/>
            <person name="da Silva R.H."/>
            <person name="de Melo A.L.T.M."/>
            <person name="Pandolfi V."/>
            <person name="Bustamante F.O."/>
            <person name="Brasileiro-Vidal A.C."/>
            <person name="Benko-Iseppon A.M."/>
        </authorList>
    </citation>
    <scope>NUCLEOTIDE SEQUENCE [LARGE SCALE GENOMIC DNA]</scope>
    <source>
        <tissue evidence="1">Leaves</tissue>
    </source>
</reference>